<name>A0A9P8I2C2_9PEZI</name>
<comment type="subcellular location">
    <subcellularLocation>
        <location evidence="1">Cytoplasm</location>
    </subcellularLocation>
</comment>
<dbReference type="AlphaFoldDB" id="A0A9P8I2C2"/>
<dbReference type="GO" id="GO:1901031">
    <property type="term" value="P:regulation of response to reactive oxygen species"/>
    <property type="evidence" value="ECO:0007669"/>
    <property type="project" value="InterPro"/>
</dbReference>
<dbReference type="GO" id="GO:0016239">
    <property type="term" value="P:positive regulation of macroautophagy"/>
    <property type="evidence" value="ECO:0007669"/>
    <property type="project" value="TreeGrafter"/>
</dbReference>
<evidence type="ECO:0000313" key="6">
    <source>
        <dbReference type="Proteomes" id="UP000698800"/>
    </source>
</evidence>
<dbReference type="GO" id="GO:1990253">
    <property type="term" value="P:cellular response to leucine starvation"/>
    <property type="evidence" value="ECO:0007669"/>
    <property type="project" value="TreeGrafter"/>
</dbReference>
<dbReference type="GO" id="GO:0005737">
    <property type="term" value="C:cytoplasm"/>
    <property type="evidence" value="ECO:0007669"/>
    <property type="project" value="UniProtKB-SubCell"/>
</dbReference>
<dbReference type="PANTHER" id="PTHR12474:SF0">
    <property type="entry name" value="SESTRIN HOMOLOG"/>
    <property type="match status" value="1"/>
</dbReference>
<keyword evidence="3" id="KW-0963">Cytoplasm</keyword>
<accession>A0A9P8I2C2</accession>
<feature type="region of interest" description="Disordered" evidence="4">
    <location>
        <begin position="115"/>
        <end position="175"/>
    </location>
</feature>
<dbReference type="Proteomes" id="UP000698800">
    <property type="component" value="Unassembled WGS sequence"/>
</dbReference>
<feature type="compositionally biased region" description="Low complexity" evidence="4">
    <location>
        <begin position="305"/>
        <end position="316"/>
    </location>
</feature>
<dbReference type="SUPFAM" id="SSF69118">
    <property type="entry name" value="AhpD-like"/>
    <property type="match status" value="1"/>
</dbReference>
<evidence type="ECO:0000256" key="2">
    <source>
        <dbReference type="ARBA" id="ARBA00008350"/>
    </source>
</evidence>
<feature type="compositionally biased region" description="Basic and acidic residues" evidence="4">
    <location>
        <begin position="139"/>
        <end position="151"/>
    </location>
</feature>
<feature type="region of interest" description="Disordered" evidence="4">
    <location>
        <begin position="935"/>
        <end position="969"/>
    </location>
</feature>
<reference evidence="5" key="1">
    <citation type="submission" date="2021-03" db="EMBL/GenBank/DDBJ databases">
        <title>Comparative genomics and phylogenomic investigation of the class Geoglossomycetes provide insights into ecological specialization and systematics.</title>
        <authorList>
            <person name="Melie T."/>
            <person name="Pirro S."/>
            <person name="Miller A.N."/>
            <person name="Quandt A."/>
        </authorList>
    </citation>
    <scope>NUCLEOTIDE SEQUENCE</scope>
    <source>
        <strain evidence="5">GBOQ0MN5Z8</strain>
    </source>
</reference>
<dbReference type="GO" id="GO:0005634">
    <property type="term" value="C:nucleus"/>
    <property type="evidence" value="ECO:0007669"/>
    <property type="project" value="InterPro"/>
</dbReference>
<sequence length="1087" mass="120807">MLRRAREGDFRELASQDDPQPIFDLQHASRYRIILLRALQNPPYLRSEALITISKLVAQWREEYALSKQEWEESKAAAILDIESVMTPPEEACTRPMFSRADSFQMGFEEVFSTDHDERTLPSIDEGVSRLSPGPLTPRTEDWLNPREKRSVSPPAPPKAIRDASAVSKDDGERSKEEPKLYFRVHFGGELEDFLKESGVRIRSKWRDNGFIPDNPKDEIVSEEDVLEHLRRYFVGLLRYSGDCPYKDIRMGCKAVLKNLEAAGADIPQLHFRGIHTPSFFINVRDTIGMDDGLKTSGYDSADQSTPSPSVSSCTSSRKDPSQAWPEEGDGSFSSRFSPIPETEGRGIGIPGASTSNLDISRLGKKSRQSATSGPSSFKGVRKSPAVHGYSGSMPAHLAYPPSMPLSPPYGGIPLSRSRGRFRPQVKFAARIPSEAAQNIHLSRFIDYGRVTNLYKILSISPQFSAAHMDITNEVLYYNLPYLIPLSQRIYLGIMATAEMKCQYFMTLLSEQFLQTPARGQRPWLQGIDNVPPKLRGFAKYNALLAHEPWRITKHHIQELTDLRWQLHEIIQATMILSFYHSISAFALACGIIPEADLPGGTVKSSEIGASVTRLSGTPLIPKGSSSTAHDMGTRANEGQTVAASFSRKRQTDQNDEKHQNDPDKWLKTPYGSVPNSLAPKNPIVWDTNSSKSPIATTSARHGDKGSDTTGGREAKGRRKSFDDCATNDDNLQLGDLAGSASAPTSYLPASMLTSAPMARGREYLHSPCSSTSSFLSESADHVMMQVWPKNVPIEGHEKFLHPESVQAKVVEFDVNNSSYSFLDETDFSFRDSTNSVLGMISSHFDGLSKALDKYFKAAEHADLENCQAFKTLSQKMSPCLGFSRSSSMVNLANLSASATDGPYVPPDLGRGDSFASRFGKSMFDLGDPESEHDNDFNFEFGSDGTHTPQPGEEVPLDSPHGRRHSRQSSINWTPDWGYPVKEAVWAYALRMLGYQKQSYPYRDIKILIAKSTRRFIKRLCVAPHLMTLADWTGACGETEKEEGVSMAKMTPDEKVLIAIYASQARWQGQVLQAMNAANDFWSSPKR</sequence>
<feature type="compositionally biased region" description="Basic and acidic residues" evidence="4">
    <location>
        <begin position="650"/>
        <end position="667"/>
    </location>
</feature>
<dbReference type="Pfam" id="PF04636">
    <property type="entry name" value="PA26"/>
    <property type="match status" value="2"/>
</dbReference>
<gene>
    <name evidence="5" type="ORF">FGG08_004433</name>
</gene>
<keyword evidence="6" id="KW-1185">Reference proteome</keyword>
<dbReference type="GO" id="GO:1904262">
    <property type="term" value="P:negative regulation of TORC1 signaling"/>
    <property type="evidence" value="ECO:0007669"/>
    <property type="project" value="TreeGrafter"/>
</dbReference>
<comment type="caution">
    <text evidence="5">The sequence shown here is derived from an EMBL/GenBank/DDBJ whole genome shotgun (WGS) entry which is preliminary data.</text>
</comment>
<evidence type="ECO:0000313" key="5">
    <source>
        <dbReference type="EMBL" id="KAH0538984.1"/>
    </source>
</evidence>
<dbReference type="OrthoDB" id="337464at2759"/>
<dbReference type="GO" id="GO:0016684">
    <property type="term" value="F:oxidoreductase activity, acting on peroxide as acceptor"/>
    <property type="evidence" value="ECO:0007669"/>
    <property type="project" value="TreeGrafter"/>
</dbReference>
<evidence type="ECO:0000256" key="4">
    <source>
        <dbReference type="SAM" id="MobiDB-lite"/>
    </source>
</evidence>
<feature type="compositionally biased region" description="Basic and acidic residues" evidence="4">
    <location>
        <begin position="701"/>
        <end position="723"/>
    </location>
</feature>
<organism evidence="5 6">
    <name type="scientific">Glutinoglossum americanum</name>
    <dbReference type="NCBI Taxonomy" id="1670608"/>
    <lineage>
        <taxon>Eukaryota</taxon>
        <taxon>Fungi</taxon>
        <taxon>Dikarya</taxon>
        <taxon>Ascomycota</taxon>
        <taxon>Pezizomycotina</taxon>
        <taxon>Geoglossomycetes</taxon>
        <taxon>Geoglossales</taxon>
        <taxon>Geoglossaceae</taxon>
        <taxon>Glutinoglossum</taxon>
    </lineage>
</organism>
<comment type="similarity">
    <text evidence="2">Belongs to the sestrin family.</text>
</comment>
<feature type="compositionally biased region" description="Polar residues" evidence="4">
    <location>
        <begin position="687"/>
        <end position="700"/>
    </location>
</feature>
<dbReference type="GO" id="GO:0071233">
    <property type="term" value="P:cellular response to L-leucine"/>
    <property type="evidence" value="ECO:0007669"/>
    <property type="project" value="TreeGrafter"/>
</dbReference>
<dbReference type="InterPro" id="IPR006730">
    <property type="entry name" value="Sestrin"/>
</dbReference>
<evidence type="ECO:0000256" key="1">
    <source>
        <dbReference type="ARBA" id="ARBA00004496"/>
    </source>
</evidence>
<dbReference type="GO" id="GO:0070728">
    <property type="term" value="F:L-leucine binding"/>
    <property type="evidence" value="ECO:0007669"/>
    <property type="project" value="TreeGrafter"/>
</dbReference>
<dbReference type="PANTHER" id="PTHR12474">
    <property type="entry name" value="P53 REGULATED PA26 NUCLEAR PROTEIN SESTRIN"/>
    <property type="match status" value="1"/>
</dbReference>
<feature type="region of interest" description="Disordered" evidence="4">
    <location>
        <begin position="615"/>
        <end position="724"/>
    </location>
</feature>
<dbReference type="InterPro" id="IPR029032">
    <property type="entry name" value="AhpD-like"/>
</dbReference>
<proteinExistence type="inferred from homology"/>
<feature type="region of interest" description="Disordered" evidence="4">
    <location>
        <begin position="295"/>
        <end position="384"/>
    </location>
</feature>
<dbReference type="EMBL" id="JAGHQL010000090">
    <property type="protein sequence ID" value="KAH0538984.1"/>
    <property type="molecule type" value="Genomic_DNA"/>
</dbReference>
<evidence type="ECO:0000256" key="3">
    <source>
        <dbReference type="ARBA" id="ARBA00022490"/>
    </source>
</evidence>
<protein>
    <submittedName>
        <fullName evidence="5">Uncharacterized protein</fullName>
    </submittedName>
</protein>